<evidence type="ECO:0000313" key="1">
    <source>
        <dbReference type="EMBL" id="RSH89790.1"/>
    </source>
</evidence>
<dbReference type="Pfam" id="PF17132">
    <property type="entry name" value="Glyco_hydro_106"/>
    <property type="match status" value="1"/>
</dbReference>
<dbReference type="InterPro" id="IPR053161">
    <property type="entry name" value="Ulvan_degrading_GH"/>
</dbReference>
<comment type="caution">
    <text evidence="1">The sequence shown here is derived from an EMBL/GenBank/DDBJ whole genome shotgun (WGS) entry which is preliminary data.</text>
</comment>
<reference evidence="1 2" key="1">
    <citation type="submission" date="2018-11" db="EMBL/GenBank/DDBJ databases">
        <title>Genome sequence of Saitozyma podzolica DSM 27192.</title>
        <authorList>
            <person name="Aliyu H."/>
            <person name="Gorte O."/>
            <person name="Ochsenreither K."/>
        </authorList>
    </citation>
    <scope>NUCLEOTIDE SEQUENCE [LARGE SCALE GENOMIC DNA]</scope>
    <source>
        <strain evidence="1 2">DSM 27192</strain>
    </source>
</reference>
<dbReference type="OrthoDB" id="2579248at2759"/>
<keyword evidence="2" id="KW-1185">Reference proteome</keyword>
<dbReference type="EMBL" id="RSCD01000012">
    <property type="protein sequence ID" value="RSH89790.1"/>
    <property type="molecule type" value="Genomic_DNA"/>
</dbReference>
<dbReference type="AlphaFoldDB" id="A0A427YFF2"/>
<dbReference type="Proteomes" id="UP000279259">
    <property type="component" value="Unassembled WGS sequence"/>
</dbReference>
<name>A0A427YFF2_9TREE</name>
<accession>A0A427YFF2</accession>
<dbReference type="PANTHER" id="PTHR36848:SF2">
    <property type="entry name" value="SECRETED PROTEIN"/>
    <property type="match status" value="1"/>
</dbReference>
<sequence length="1043" mass="118357">MQPFDAELWKNPTAEYRGAPFWSWNTKITKDKLLRQLDCLAEMGMGGAHMHPRTGLDTPYLSEEFFDLVRACVDHCKDKGMLACLYDEDRWPSGAAGGLVSKASPEFRVQHLLITPYPYGKDPNPPVRLGMSKAVAERSEDGTLIARYDVSVRSDGTASYKRLENGDRPSGTGREWFCYAEYQPPCTWWNGGTYVDTLSKEALASFITMTHERYYQHFAKEFGNVVPSIFTDEPQFAKKEYLSVSHAIRDIFLPWTHDLPQTFKARYGTDLLDHLPELVWDMSDEPSLARYQYHDHVCDRFVEAFMDQLSDWCRSHGIALTGHLMQEPRLMTQTESLGEAMRGYRNLDVPGIDMLCDAREYNTAKQATSVARQNGVKGVMSEEYGVTNWTFDFKGHKASGDWQAALGVTFRVHHLTPVSMLGESKRDYPAAIGYQSPWYKEYKYIEDHFSRLNVALTRGKPVARVAVIHPVESFWLTYGPADRNGREQVWRDKAFKDLTDWFLLGLIDFDFVSESLFPEQTSLDDLTSNTLPVGHARYDVVVLANLRTIRSTTVARLQKFAAKGGKVIVTGGMPTLLDVRPAQIDLAATLVPFTQFDLITALEPYRDVRITRNGTDVKSLMYQLRRDGDERFLFVCDVARDDPIDTTVSVRGTYDVIVLDTLAGTEWKVDSSAQDGWTSFDWTFWSCGHVLVRLVPRRPSQAKGHHVRVQPAYEMGFNQLSQVTLERVSLSEPNVLLLDQASWKLGDDAQWQPETEVLRIDNLVRARLGLPLKDISLSQPWTRTPAEREPISTLHLRFAFESAVDLDDGSLAVERLESTTVRLDGREISSTRTGWFVDEDISVMRLGAISSGKHVLELDMPFGLLANVERVYLLGDFAVRLYGDVAIIDRLDLSLLRFGDYTRQGLPFYAGNVTYHCTFDVPLAQHIVLQTYQFAGPAVTATVDGRDKHNLSLPPHVADVGHVEAGRHTVDFTLYGNRENAFGALHMPKGETDYWGPNAWRGDQNYWQDEYDVKPMGITIRPVVRGEGMRKYVVTVRRRHDTH</sequence>
<organism evidence="1 2">
    <name type="scientific">Saitozyma podzolica</name>
    <dbReference type="NCBI Taxonomy" id="1890683"/>
    <lineage>
        <taxon>Eukaryota</taxon>
        <taxon>Fungi</taxon>
        <taxon>Dikarya</taxon>
        <taxon>Basidiomycota</taxon>
        <taxon>Agaricomycotina</taxon>
        <taxon>Tremellomycetes</taxon>
        <taxon>Tremellales</taxon>
        <taxon>Trimorphomycetaceae</taxon>
        <taxon>Saitozyma</taxon>
    </lineage>
</organism>
<gene>
    <name evidence="1" type="ORF">EHS25_001776</name>
</gene>
<evidence type="ECO:0000313" key="2">
    <source>
        <dbReference type="Proteomes" id="UP000279259"/>
    </source>
</evidence>
<dbReference type="CDD" id="cd03143">
    <property type="entry name" value="A4_beta-galactosidase_middle_domain"/>
    <property type="match status" value="1"/>
</dbReference>
<protein>
    <submittedName>
        <fullName evidence="1">Uncharacterized protein</fullName>
    </submittedName>
</protein>
<dbReference type="InterPro" id="IPR029062">
    <property type="entry name" value="Class_I_gatase-like"/>
</dbReference>
<proteinExistence type="predicted"/>
<dbReference type="PANTHER" id="PTHR36848">
    <property type="entry name" value="DNA-BINDING PROTEIN (PUTATIVE SECRETED PROTEIN)-RELATED"/>
    <property type="match status" value="1"/>
</dbReference>
<dbReference type="Gene3D" id="3.40.50.880">
    <property type="match status" value="1"/>
</dbReference>
<dbReference type="STRING" id="1890683.A0A427YFF2"/>